<organism evidence="2 3">
    <name type="scientific">Candidatus Blautia faecavium</name>
    <dbReference type="NCBI Taxonomy" id="2838487"/>
    <lineage>
        <taxon>Bacteria</taxon>
        <taxon>Bacillati</taxon>
        <taxon>Bacillota</taxon>
        <taxon>Clostridia</taxon>
        <taxon>Lachnospirales</taxon>
        <taxon>Lachnospiraceae</taxon>
        <taxon>Blautia</taxon>
    </lineage>
</organism>
<keyword evidence="2" id="KW-0808">Transferase</keyword>
<reference evidence="2" key="1">
    <citation type="journal article" date="2021" name="PeerJ">
        <title>Extensive microbial diversity within the chicken gut microbiome revealed by metagenomics and culture.</title>
        <authorList>
            <person name="Gilroy R."/>
            <person name="Ravi A."/>
            <person name="Getino M."/>
            <person name="Pursley I."/>
            <person name="Horton D.L."/>
            <person name="Alikhan N.F."/>
            <person name="Baker D."/>
            <person name="Gharbi K."/>
            <person name="Hall N."/>
            <person name="Watson M."/>
            <person name="Adriaenssens E.M."/>
            <person name="Foster-Nyarko E."/>
            <person name="Jarju S."/>
            <person name="Secka A."/>
            <person name="Antonio M."/>
            <person name="Oren A."/>
            <person name="Chaudhuri R.R."/>
            <person name="La Ragione R."/>
            <person name="Hildebrand F."/>
            <person name="Pallen M.J."/>
        </authorList>
    </citation>
    <scope>NUCLEOTIDE SEQUENCE</scope>
    <source>
        <strain evidence="2">ChiSjej1B19-5720</strain>
    </source>
</reference>
<dbReference type="Gene3D" id="3.40.630.30">
    <property type="match status" value="1"/>
</dbReference>
<dbReference type="Pfam" id="PF09382">
    <property type="entry name" value="RQC"/>
    <property type="match status" value="1"/>
</dbReference>
<evidence type="ECO:0000313" key="2">
    <source>
        <dbReference type="EMBL" id="HJB27816.1"/>
    </source>
</evidence>
<dbReference type="GO" id="GO:0016747">
    <property type="term" value="F:acyltransferase activity, transferring groups other than amino-acyl groups"/>
    <property type="evidence" value="ECO:0007669"/>
    <property type="project" value="InterPro"/>
</dbReference>
<dbReference type="InterPro" id="IPR036388">
    <property type="entry name" value="WH-like_DNA-bd_sf"/>
</dbReference>
<feature type="domain" description="N-acetyltransferase" evidence="1">
    <location>
        <begin position="204"/>
        <end position="348"/>
    </location>
</feature>
<dbReference type="GO" id="GO:0006281">
    <property type="term" value="P:DNA repair"/>
    <property type="evidence" value="ECO:0007669"/>
    <property type="project" value="InterPro"/>
</dbReference>
<dbReference type="InterPro" id="IPR018982">
    <property type="entry name" value="RQC_domain"/>
</dbReference>
<accession>A0A9D2LQN2</accession>
<dbReference type="EC" id="2.3.1.-" evidence="2"/>
<dbReference type="InterPro" id="IPR000182">
    <property type="entry name" value="GNAT_dom"/>
</dbReference>
<dbReference type="Pfam" id="PF13673">
    <property type="entry name" value="Acetyltransf_10"/>
    <property type="match status" value="1"/>
</dbReference>
<dbReference type="GO" id="GO:0006260">
    <property type="term" value="P:DNA replication"/>
    <property type="evidence" value="ECO:0007669"/>
    <property type="project" value="InterPro"/>
</dbReference>
<dbReference type="NCBIfam" id="NF041107">
    <property type="entry name" value="RQC_minor_1"/>
    <property type="match status" value="1"/>
</dbReference>
<keyword evidence="2" id="KW-0012">Acyltransferase</keyword>
<protein>
    <submittedName>
        <fullName evidence="2">GNAT family N-acetyltransferase</fullName>
        <ecNumber evidence="2">2.3.1.-</ecNumber>
    </submittedName>
</protein>
<reference evidence="2" key="2">
    <citation type="submission" date="2021-04" db="EMBL/GenBank/DDBJ databases">
        <authorList>
            <person name="Gilroy R."/>
        </authorList>
    </citation>
    <scope>NUCLEOTIDE SEQUENCE</scope>
    <source>
        <strain evidence="2">ChiSjej1B19-5720</strain>
    </source>
</reference>
<sequence length="354" mass="42381">MRRRPRVNYELDSGNIQELSDQEIKMILRGADELIDRGGRTLLTKLLKGSRDKKVLEYKLDLCPAYGFYKKLTLKEISYRVDWMIKEDYLRISYNGRLPMLIFSEKGWQIEEDFFAQEIYQALYENVIENKREILSEMSSINRQVVMDVLEMIRKSKNKEFLPILEDWKNQEVRKVRERITSVQRSLENPKEKPQVRLKKAKKENWREVMKLIHKAVQRDYPEYYPDGVIQFICMYYERQRIQAMIQAKQIWIYQLDGAIIGTAVLDKNQIADIYMLSENREKGCERHMIQELEKNIDKIYETIHAEASLLDWKSYEENGFHKVREEKMELLNDCKMSIVILEKKNGEESHVSE</sequence>
<dbReference type="Proteomes" id="UP000823842">
    <property type="component" value="Unassembled WGS sequence"/>
</dbReference>
<proteinExistence type="predicted"/>
<dbReference type="PROSITE" id="PS51186">
    <property type="entry name" value="GNAT"/>
    <property type="match status" value="1"/>
</dbReference>
<dbReference type="SUPFAM" id="SSF46785">
    <property type="entry name" value="Winged helix' DNA-binding domain"/>
    <property type="match status" value="1"/>
</dbReference>
<evidence type="ECO:0000259" key="1">
    <source>
        <dbReference type="PROSITE" id="PS51186"/>
    </source>
</evidence>
<dbReference type="EMBL" id="DWYZ01000072">
    <property type="protein sequence ID" value="HJB27816.1"/>
    <property type="molecule type" value="Genomic_DNA"/>
</dbReference>
<dbReference type="GO" id="GO:0043138">
    <property type="term" value="F:3'-5' DNA helicase activity"/>
    <property type="evidence" value="ECO:0007669"/>
    <property type="project" value="InterPro"/>
</dbReference>
<dbReference type="AlphaFoldDB" id="A0A9D2LQN2"/>
<comment type="caution">
    <text evidence="2">The sequence shown here is derived from an EMBL/GenBank/DDBJ whole genome shotgun (WGS) entry which is preliminary data.</text>
</comment>
<name>A0A9D2LQN2_9FIRM</name>
<dbReference type="Gene3D" id="1.10.10.10">
    <property type="entry name" value="Winged helix-like DNA-binding domain superfamily/Winged helix DNA-binding domain"/>
    <property type="match status" value="1"/>
</dbReference>
<dbReference type="InterPro" id="IPR036390">
    <property type="entry name" value="WH_DNA-bd_sf"/>
</dbReference>
<dbReference type="SUPFAM" id="SSF55729">
    <property type="entry name" value="Acyl-CoA N-acyltransferases (Nat)"/>
    <property type="match status" value="1"/>
</dbReference>
<evidence type="ECO:0000313" key="3">
    <source>
        <dbReference type="Proteomes" id="UP000823842"/>
    </source>
</evidence>
<dbReference type="InterPro" id="IPR016181">
    <property type="entry name" value="Acyl_CoA_acyltransferase"/>
</dbReference>
<gene>
    <name evidence="2" type="ORF">IAA06_03370</name>
</gene>